<evidence type="ECO:0000256" key="1">
    <source>
        <dbReference type="SAM" id="Coils"/>
    </source>
</evidence>
<evidence type="ECO:0000256" key="2">
    <source>
        <dbReference type="SAM" id="MobiDB-lite"/>
    </source>
</evidence>
<gene>
    <name evidence="3" type="ORF">MAR_036268</name>
</gene>
<feature type="non-terminal residue" evidence="3">
    <location>
        <position position="1"/>
    </location>
</feature>
<dbReference type="Proteomes" id="UP001164746">
    <property type="component" value="Chromosome 7"/>
</dbReference>
<protein>
    <submittedName>
        <fullName evidence="3">Uncharacterized protein</fullName>
    </submittedName>
</protein>
<proteinExistence type="predicted"/>
<evidence type="ECO:0000313" key="3">
    <source>
        <dbReference type="EMBL" id="WAR11192.1"/>
    </source>
</evidence>
<keyword evidence="4" id="KW-1185">Reference proteome</keyword>
<dbReference type="EMBL" id="CP111018">
    <property type="protein sequence ID" value="WAR11192.1"/>
    <property type="molecule type" value="Genomic_DNA"/>
</dbReference>
<feature type="compositionally biased region" description="Polar residues" evidence="2">
    <location>
        <begin position="205"/>
        <end position="219"/>
    </location>
</feature>
<name>A0ABY7EQ27_MYAAR</name>
<organism evidence="3 4">
    <name type="scientific">Mya arenaria</name>
    <name type="common">Soft-shell clam</name>
    <dbReference type="NCBI Taxonomy" id="6604"/>
    <lineage>
        <taxon>Eukaryota</taxon>
        <taxon>Metazoa</taxon>
        <taxon>Spiralia</taxon>
        <taxon>Lophotrochozoa</taxon>
        <taxon>Mollusca</taxon>
        <taxon>Bivalvia</taxon>
        <taxon>Autobranchia</taxon>
        <taxon>Heteroconchia</taxon>
        <taxon>Euheterodonta</taxon>
        <taxon>Imparidentia</taxon>
        <taxon>Neoheterodontei</taxon>
        <taxon>Myida</taxon>
        <taxon>Myoidea</taxon>
        <taxon>Myidae</taxon>
        <taxon>Mya</taxon>
    </lineage>
</organism>
<feature type="region of interest" description="Disordered" evidence="2">
    <location>
        <begin position="203"/>
        <end position="225"/>
    </location>
</feature>
<feature type="non-terminal residue" evidence="3">
    <location>
        <position position="225"/>
    </location>
</feature>
<evidence type="ECO:0000313" key="4">
    <source>
        <dbReference type="Proteomes" id="UP001164746"/>
    </source>
</evidence>
<feature type="coiled-coil region" evidence="1">
    <location>
        <begin position="117"/>
        <end position="151"/>
    </location>
</feature>
<accession>A0ABY7EQ27</accession>
<keyword evidence="1" id="KW-0175">Coiled coil</keyword>
<sequence>VIHATFQRVANDLEDELIEIHLRNETDPLSLLVLKLRDHKTSRDEANLPQLHKRFPMVPQGFRAVSDVVFDHILKVKRGEEERSLVLKRLKTVNHLWLKWRREEIFEMKEKTEEQREQGLEAKCLEKDRRIQQLEESLALAEREIVHLRDLTGELQNRLRAGDRLVGHLQARLDAFQERPHGVSVGIQVNLPREVLMNVPLGPTQEASMDRSSLLSDSVGSPEEA</sequence>
<reference evidence="3" key="1">
    <citation type="submission" date="2022-11" db="EMBL/GenBank/DDBJ databases">
        <title>Centuries of genome instability and evolution in soft-shell clam transmissible cancer (bioRxiv).</title>
        <authorList>
            <person name="Hart S.F.M."/>
            <person name="Yonemitsu M.A."/>
            <person name="Giersch R.M."/>
            <person name="Beal B.F."/>
            <person name="Arriagada G."/>
            <person name="Davis B.W."/>
            <person name="Ostrander E.A."/>
            <person name="Goff S.P."/>
            <person name="Metzger M.J."/>
        </authorList>
    </citation>
    <scope>NUCLEOTIDE SEQUENCE</scope>
    <source>
        <strain evidence="3">MELC-2E11</strain>
        <tissue evidence="3">Siphon/mantle</tissue>
    </source>
</reference>